<keyword evidence="2" id="KW-0964">Secreted</keyword>
<evidence type="ECO:0000256" key="3">
    <source>
        <dbReference type="ARBA" id="ARBA00022729"/>
    </source>
</evidence>
<evidence type="ECO:0000256" key="5">
    <source>
        <dbReference type="SAM" id="MobiDB-lite"/>
    </source>
</evidence>
<keyword evidence="4" id="KW-0106">Calcium</keyword>
<feature type="region of interest" description="Disordered" evidence="5">
    <location>
        <begin position="214"/>
        <end position="291"/>
    </location>
</feature>
<comment type="caution">
    <text evidence="6">The sequence shown here is derived from an EMBL/GenBank/DDBJ whole genome shotgun (WGS) entry which is preliminary data.</text>
</comment>
<name>A0A1F6CNC9_9BACT</name>
<evidence type="ECO:0000256" key="1">
    <source>
        <dbReference type="ARBA" id="ARBA00004613"/>
    </source>
</evidence>
<accession>A0A1F6CNC9</accession>
<evidence type="ECO:0000313" key="7">
    <source>
        <dbReference type="Proteomes" id="UP000176445"/>
    </source>
</evidence>
<reference evidence="6 7" key="1">
    <citation type="journal article" date="2016" name="Nat. Commun.">
        <title>Thousands of microbial genomes shed light on interconnected biogeochemical processes in an aquifer system.</title>
        <authorList>
            <person name="Anantharaman K."/>
            <person name="Brown C.T."/>
            <person name="Hug L.A."/>
            <person name="Sharon I."/>
            <person name="Castelle C.J."/>
            <person name="Probst A.J."/>
            <person name="Thomas B.C."/>
            <person name="Singh A."/>
            <person name="Wilkins M.J."/>
            <person name="Karaoz U."/>
            <person name="Brodie E.L."/>
            <person name="Williams K.H."/>
            <person name="Hubbard S.S."/>
            <person name="Banfield J.F."/>
        </authorList>
    </citation>
    <scope>NUCLEOTIDE SEQUENCE [LARGE SCALE GENOMIC DNA]</scope>
</reference>
<protein>
    <submittedName>
        <fullName evidence="6">Uncharacterized protein</fullName>
    </submittedName>
</protein>
<proteinExistence type="predicted"/>
<sequence length="291" mass="31332">MRRILLIVLPLVLLLGTLGVVVFIIRSKRTPAAPEIVPPSSKTAERARTALEEALRECAGDPLCEEQTTKQYATLSQVVGLCGTIEDLVEKDDCVFRVALRLRDPAVCGETQDNARADECRDRVVFAKALETGDLQACEAISGESLLEACLTRLLDGRGEQSLCEGLSELQAGVCRSLVLLNQAGEKDDSSICEQISDVGLRSVCLGGFEEEGEPLEFTPLDSDGDGLSDHDERGSGTDPLNFDSDGDDLTDGQEVNVYKTKPNNHDTDGDGFDDGTEVKNGFNPLGEGRL</sequence>
<organism evidence="6 7">
    <name type="scientific">Candidatus Kaiserbacteria bacterium RIFCSPHIGHO2_01_FULL_54_36b</name>
    <dbReference type="NCBI Taxonomy" id="1798483"/>
    <lineage>
        <taxon>Bacteria</taxon>
        <taxon>Candidatus Kaiseribacteriota</taxon>
    </lineage>
</organism>
<dbReference type="GO" id="GO:0005509">
    <property type="term" value="F:calcium ion binding"/>
    <property type="evidence" value="ECO:0007669"/>
    <property type="project" value="InterPro"/>
</dbReference>
<dbReference type="PANTHER" id="PTHR37467:SF1">
    <property type="entry name" value="EXPORTED CALCIUM-BINDING GLYCOPROTEIN"/>
    <property type="match status" value="1"/>
</dbReference>
<evidence type="ECO:0000313" key="6">
    <source>
        <dbReference type="EMBL" id="OGG50709.1"/>
    </source>
</evidence>
<gene>
    <name evidence="6" type="ORF">A2704_00955</name>
</gene>
<comment type="subcellular location">
    <subcellularLocation>
        <location evidence="1">Secreted</location>
    </subcellularLocation>
</comment>
<dbReference type="SUPFAM" id="SSF103647">
    <property type="entry name" value="TSP type-3 repeat"/>
    <property type="match status" value="1"/>
</dbReference>
<dbReference type="EMBL" id="MFKW01000044">
    <property type="protein sequence ID" value="OGG50709.1"/>
    <property type="molecule type" value="Genomic_DNA"/>
</dbReference>
<dbReference type="AlphaFoldDB" id="A0A1F6CNC9"/>
<dbReference type="InterPro" id="IPR059100">
    <property type="entry name" value="TSP3_bac"/>
</dbReference>
<dbReference type="InterPro" id="IPR028974">
    <property type="entry name" value="TSP_type-3_rpt"/>
</dbReference>
<dbReference type="InterPro" id="IPR053180">
    <property type="entry name" value="Ca-binding_acidic-repeat"/>
</dbReference>
<evidence type="ECO:0000256" key="4">
    <source>
        <dbReference type="ARBA" id="ARBA00022837"/>
    </source>
</evidence>
<evidence type="ECO:0000256" key="2">
    <source>
        <dbReference type="ARBA" id="ARBA00022525"/>
    </source>
</evidence>
<dbReference type="Pfam" id="PF18884">
    <property type="entry name" value="TSP3_bac"/>
    <property type="match status" value="3"/>
</dbReference>
<dbReference type="PANTHER" id="PTHR37467">
    <property type="entry name" value="EXPORTED CALCIUM-BINDING GLYCOPROTEIN-RELATED"/>
    <property type="match status" value="1"/>
</dbReference>
<dbReference type="Proteomes" id="UP000176445">
    <property type="component" value="Unassembled WGS sequence"/>
</dbReference>
<keyword evidence="3" id="KW-0732">Signal</keyword>